<dbReference type="InterPro" id="IPR051686">
    <property type="entry name" value="Lipoprotein_DolP"/>
</dbReference>
<accession>A0AA51X7X5</accession>
<evidence type="ECO:0000259" key="2">
    <source>
        <dbReference type="PROSITE" id="PS50914"/>
    </source>
</evidence>
<dbReference type="PANTHER" id="PTHR34606">
    <property type="entry name" value="BON DOMAIN-CONTAINING PROTEIN"/>
    <property type="match status" value="1"/>
</dbReference>
<proteinExistence type="predicted"/>
<dbReference type="PANTHER" id="PTHR34606:SF4">
    <property type="entry name" value="OUTER MEMBRANE LIPOPROTEIN DOLP"/>
    <property type="match status" value="1"/>
</dbReference>
<reference evidence="3 4" key="1">
    <citation type="submission" date="2023-08" db="EMBL/GenBank/DDBJ databases">
        <title>Pleionea litopenaei sp. nov., isolated from stomach of juvenile Litopenaeus vannamei.</title>
        <authorList>
            <person name="Rho A.M."/>
            <person name="Hwang C.Y."/>
        </authorList>
    </citation>
    <scope>NUCLEOTIDE SEQUENCE [LARGE SCALE GENOMIC DNA]</scope>
    <source>
        <strain evidence="3 4">HL-JVS1</strain>
    </source>
</reference>
<organism evidence="3 4">
    <name type="scientific">Pleionea litopenaei</name>
    <dbReference type="NCBI Taxonomy" id="3070815"/>
    <lineage>
        <taxon>Bacteria</taxon>
        <taxon>Pseudomonadati</taxon>
        <taxon>Pseudomonadota</taxon>
        <taxon>Gammaproteobacteria</taxon>
        <taxon>Oceanospirillales</taxon>
        <taxon>Pleioneaceae</taxon>
        <taxon>Pleionea</taxon>
    </lineage>
</organism>
<dbReference type="InterPro" id="IPR014004">
    <property type="entry name" value="Transpt-assoc_nodulatn_dom_bac"/>
</dbReference>
<dbReference type="EMBL" id="CP133548">
    <property type="protein sequence ID" value="WMS88688.1"/>
    <property type="molecule type" value="Genomic_DNA"/>
</dbReference>
<evidence type="ECO:0000256" key="1">
    <source>
        <dbReference type="ARBA" id="ARBA00022729"/>
    </source>
</evidence>
<dbReference type="Pfam" id="PF04972">
    <property type="entry name" value="BON"/>
    <property type="match status" value="2"/>
</dbReference>
<sequence>MIKQFTPLLIATLILSGCAVSNNQSEGPKTRRDMATVIADEQLELDAIKAVFDSDELWSKSDIDIVSFNKTVLLVGQTPTASLKQKADSLVKSIPGVKRVFNEIRVAAPTSTLTYLGDLSITSKVKTALFIDDNLDSAKIKVVTEDSEVFLMGLISKEEADKAISITRNVSGVKRVIQAFEIVK</sequence>
<feature type="domain" description="BON" evidence="2">
    <location>
        <begin position="117"/>
        <end position="184"/>
    </location>
</feature>
<evidence type="ECO:0000313" key="3">
    <source>
        <dbReference type="EMBL" id="WMS88688.1"/>
    </source>
</evidence>
<dbReference type="SMART" id="SM00749">
    <property type="entry name" value="BON"/>
    <property type="match status" value="2"/>
</dbReference>
<dbReference type="Proteomes" id="UP001239782">
    <property type="component" value="Chromosome"/>
</dbReference>
<dbReference type="AlphaFoldDB" id="A0AA51X7X5"/>
<feature type="domain" description="BON" evidence="2">
    <location>
        <begin position="40"/>
        <end position="108"/>
    </location>
</feature>
<dbReference type="PROSITE" id="PS50914">
    <property type="entry name" value="BON"/>
    <property type="match status" value="2"/>
</dbReference>
<dbReference type="InterPro" id="IPR007055">
    <property type="entry name" value="BON_dom"/>
</dbReference>
<dbReference type="KEGG" id="plei:Q9312_07175"/>
<keyword evidence="1" id="KW-0732">Signal</keyword>
<protein>
    <submittedName>
        <fullName evidence="3">BON domain-containing protein</fullName>
    </submittedName>
</protein>
<dbReference type="RefSeq" id="WP_309203908.1">
    <property type="nucleotide sequence ID" value="NZ_CP133548.1"/>
</dbReference>
<gene>
    <name evidence="3" type="ORF">Q9312_07175</name>
</gene>
<dbReference type="Gene3D" id="3.30.1340.30">
    <property type="match status" value="1"/>
</dbReference>
<keyword evidence="4" id="KW-1185">Reference proteome</keyword>
<evidence type="ECO:0000313" key="4">
    <source>
        <dbReference type="Proteomes" id="UP001239782"/>
    </source>
</evidence>
<name>A0AA51X7X5_9GAMM</name>
<dbReference type="PROSITE" id="PS51257">
    <property type="entry name" value="PROKAR_LIPOPROTEIN"/>
    <property type="match status" value="1"/>
</dbReference>